<name>A0A8S1NPJ1_PARPR</name>
<evidence type="ECO:0008006" key="4">
    <source>
        <dbReference type="Google" id="ProtNLM"/>
    </source>
</evidence>
<keyword evidence="1" id="KW-1133">Transmembrane helix</keyword>
<organism evidence="2 3">
    <name type="scientific">Paramecium primaurelia</name>
    <dbReference type="NCBI Taxonomy" id="5886"/>
    <lineage>
        <taxon>Eukaryota</taxon>
        <taxon>Sar</taxon>
        <taxon>Alveolata</taxon>
        <taxon>Ciliophora</taxon>
        <taxon>Intramacronucleata</taxon>
        <taxon>Oligohymenophorea</taxon>
        <taxon>Peniculida</taxon>
        <taxon>Parameciidae</taxon>
        <taxon>Paramecium</taxon>
    </lineage>
</organism>
<dbReference type="OMA" id="MEIRQHT"/>
<feature type="transmembrane region" description="Helical" evidence="1">
    <location>
        <begin position="20"/>
        <end position="39"/>
    </location>
</feature>
<keyword evidence="3" id="KW-1185">Reference proteome</keyword>
<evidence type="ECO:0000313" key="3">
    <source>
        <dbReference type="Proteomes" id="UP000688137"/>
    </source>
</evidence>
<keyword evidence="1" id="KW-0472">Membrane</keyword>
<accession>A0A8S1NPJ1</accession>
<sequence>MFQKLLRTIRSLKMRNQIILANIIFLIIVISLPISAFYAQSKIFSYISTHSTELLQVKQDKTQLVSIGKILMRRVALQHIKVINHLASISNSYNYFEYNNITIELESPLAPCVPISYLKGDNYFINYESYCYQANGINDSITLPKNDTRIQSIHSTITLLSGYSMIFGLDIVRLKQYFHIGANSNIQYLATYPVSYLTKSYNVLKRPWYQNHVQAFAQNPDLNITYTPPFNHFLSQTLEVSICYSIKSQAKELIAVAKTQIRFDSYIIPQIPYNLLLLDKTGVVLYSNIDQQFNDSQSIYVYDQSITGFNKTDWLIIQENSLRNNQTPQVFYHKLSNLSVYLITFQLPNQDYTLIIYSNITTTIEIQERLDEKNQELNVIFMKMILFQFSFSIFLMFLEFIVIVRIFAPIYRLTMEIRQHTLRVGNNINREIFKLINTQPVGNQFQTLKHKMLNIENLINGNQNNKSQLCKIYEQIKYNKKEKPFRIKQLRIATQDLKDSQYQLKQKIKNIIKLLFNNDETINN</sequence>
<reference evidence="2" key="1">
    <citation type="submission" date="2021-01" db="EMBL/GenBank/DDBJ databases">
        <authorList>
            <consortium name="Genoscope - CEA"/>
            <person name="William W."/>
        </authorList>
    </citation>
    <scope>NUCLEOTIDE SEQUENCE</scope>
</reference>
<evidence type="ECO:0000256" key="1">
    <source>
        <dbReference type="SAM" id="Phobius"/>
    </source>
</evidence>
<feature type="transmembrane region" description="Helical" evidence="1">
    <location>
        <begin position="385"/>
        <end position="408"/>
    </location>
</feature>
<evidence type="ECO:0000313" key="2">
    <source>
        <dbReference type="EMBL" id="CAD8092191.1"/>
    </source>
</evidence>
<gene>
    <name evidence="2" type="ORF">PPRIM_AZ9-3.1.T0900037</name>
</gene>
<protein>
    <recommendedName>
        <fullName evidence="4">Transmembrane protein</fullName>
    </recommendedName>
</protein>
<proteinExistence type="predicted"/>
<keyword evidence="1" id="KW-0812">Transmembrane</keyword>
<dbReference type="AlphaFoldDB" id="A0A8S1NPJ1"/>
<dbReference type="Proteomes" id="UP000688137">
    <property type="component" value="Unassembled WGS sequence"/>
</dbReference>
<dbReference type="EMBL" id="CAJJDM010000093">
    <property type="protein sequence ID" value="CAD8092191.1"/>
    <property type="molecule type" value="Genomic_DNA"/>
</dbReference>
<comment type="caution">
    <text evidence="2">The sequence shown here is derived from an EMBL/GenBank/DDBJ whole genome shotgun (WGS) entry which is preliminary data.</text>
</comment>